<dbReference type="OrthoDB" id="2187587at2"/>
<dbReference type="AlphaFoldDB" id="A0A1M5U852"/>
<evidence type="ECO:0000256" key="1">
    <source>
        <dbReference type="SAM" id="Coils"/>
    </source>
</evidence>
<name>A0A1M5U852_9FIRM</name>
<dbReference type="EMBL" id="FQXV01000001">
    <property type="protein sequence ID" value="SHH58863.1"/>
    <property type="molecule type" value="Genomic_DNA"/>
</dbReference>
<dbReference type="RefSeq" id="WP_084726167.1">
    <property type="nucleotide sequence ID" value="NZ_FQXV01000001.1"/>
</dbReference>
<keyword evidence="4" id="KW-1185">Reference proteome</keyword>
<protein>
    <submittedName>
        <fullName evidence="3">Uncharacterized protein</fullName>
    </submittedName>
</protein>
<reference evidence="3 4" key="1">
    <citation type="submission" date="2016-11" db="EMBL/GenBank/DDBJ databases">
        <authorList>
            <person name="Jaros S."/>
            <person name="Januszkiewicz K."/>
            <person name="Wedrychowicz H."/>
        </authorList>
    </citation>
    <scope>NUCLEOTIDE SEQUENCE [LARGE SCALE GENOMIC DNA]</scope>
    <source>
        <strain evidence="3 4">DSM 10068</strain>
    </source>
</reference>
<gene>
    <name evidence="3" type="ORF">SAMN02745823_00388</name>
</gene>
<evidence type="ECO:0000313" key="3">
    <source>
        <dbReference type="EMBL" id="SHH58863.1"/>
    </source>
</evidence>
<evidence type="ECO:0000313" key="4">
    <source>
        <dbReference type="Proteomes" id="UP000183995"/>
    </source>
</evidence>
<keyword evidence="2" id="KW-1133">Transmembrane helix</keyword>
<evidence type="ECO:0000256" key="2">
    <source>
        <dbReference type="SAM" id="Phobius"/>
    </source>
</evidence>
<proteinExistence type="predicted"/>
<organism evidence="3 4">
    <name type="scientific">Sporobacter termitidis DSM 10068</name>
    <dbReference type="NCBI Taxonomy" id="1123282"/>
    <lineage>
        <taxon>Bacteria</taxon>
        <taxon>Bacillati</taxon>
        <taxon>Bacillota</taxon>
        <taxon>Clostridia</taxon>
        <taxon>Eubacteriales</taxon>
        <taxon>Oscillospiraceae</taxon>
        <taxon>Sporobacter</taxon>
    </lineage>
</organism>
<sequence>MSTEIWVALFALAGTLTGSFTGILVANKLVNYRLEQLEKKVEKHNNLVERIAMAENDIKIINHKLDDLEKLIE</sequence>
<keyword evidence="2" id="KW-0812">Transmembrane</keyword>
<feature type="transmembrane region" description="Helical" evidence="2">
    <location>
        <begin position="6"/>
        <end position="30"/>
    </location>
</feature>
<keyword evidence="2" id="KW-0472">Membrane</keyword>
<accession>A0A1M5U852</accession>
<keyword evidence="1" id="KW-0175">Coiled coil</keyword>
<dbReference type="Proteomes" id="UP000183995">
    <property type="component" value="Unassembled WGS sequence"/>
</dbReference>
<feature type="coiled-coil region" evidence="1">
    <location>
        <begin position="27"/>
        <end position="71"/>
    </location>
</feature>